<keyword evidence="9" id="KW-0456">Lyase</keyword>
<dbReference type="SUPFAM" id="SSF51556">
    <property type="entry name" value="Metallo-dependent hydrolases"/>
    <property type="match status" value="1"/>
</dbReference>
<evidence type="ECO:0000256" key="10">
    <source>
        <dbReference type="ARBA" id="ARBA00031120"/>
    </source>
</evidence>
<evidence type="ECO:0000313" key="12">
    <source>
        <dbReference type="EMBL" id="MDI3408975.1"/>
    </source>
</evidence>
<keyword evidence="6" id="KW-0479">Metal-binding</keyword>
<evidence type="ECO:0000256" key="6">
    <source>
        <dbReference type="ARBA" id="ARBA00022723"/>
    </source>
</evidence>
<comment type="pathway">
    <text evidence="1">Secondary metabolite metabolism; quinolate metabolism.</text>
</comment>
<dbReference type="EC" id="4.1.1.45" evidence="4"/>
<dbReference type="PANTHER" id="PTHR21240">
    <property type="entry name" value="2-AMINO-3-CARBOXYLMUCONATE-6-SEMIALDEHYDE DECARBOXYLASE"/>
    <property type="match status" value="1"/>
</dbReference>
<evidence type="ECO:0000256" key="5">
    <source>
        <dbReference type="ARBA" id="ARBA00021214"/>
    </source>
</evidence>
<evidence type="ECO:0000313" key="13">
    <source>
        <dbReference type="Proteomes" id="UP001223978"/>
    </source>
</evidence>
<dbReference type="Proteomes" id="UP001223978">
    <property type="component" value="Unassembled WGS sequence"/>
</dbReference>
<comment type="caution">
    <text evidence="12">The sequence shown here is derived from an EMBL/GenBank/DDBJ whole genome shotgun (WGS) entry which is preliminary data.</text>
</comment>
<evidence type="ECO:0000256" key="1">
    <source>
        <dbReference type="ARBA" id="ARBA00005079"/>
    </source>
</evidence>
<organism evidence="12 13">
    <name type="scientific">Streptomyces cavernicola</name>
    <dbReference type="NCBI Taxonomy" id="3043613"/>
    <lineage>
        <taxon>Bacteria</taxon>
        <taxon>Bacillati</taxon>
        <taxon>Actinomycetota</taxon>
        <taxon>Actinomycetes</taxon>
        <taxon>Kitasatosporales</taxon>
        <taxon>Streptomycetaceae</taxon>
        <taxon>Streptomyces</taxon>
    </lineage>
</organism>
<dbReference type="Gene3D" id="3.20.20.140">
    <property type="entry name" value="Metal-dependent hydrolases"/>
    <property type="match status" value="1"/>
</dbReference>
<dbReference type="InterPro" id="IPR032466">
    <property type="entry name" value="Metal_Hydrolase"/>
</dbReference>
<dbReference type="Pfam" id="PF04909">
    <property type="entry name" value="Amidohydro_2"/>
    <property type="match status" value="1"/>
</dbReference>
<reference evidence="12 13" key="1">
    <citation type="submission" date="2023-05" db="EMBL/GenBank/DDBJ databases">
        <title>Draft genome sequence of Streptomyces sp. B-S-A6 isolated from a cave soil in Thailand.</title>
        <authorList>
            <person name="Chamroensaksri N."/>
            <person name="Muangham S."/>
        </authorList>
    </citation>
    <scope>NUCLEOTIDE SEQUENCE [LARGE SCALE GENOMIC DNA]</scope>
    <source>
        <strain evidence="12 13">B-S-A6</strain>
    </source>
</reference>
<keyword evidence="13" id="KW-1185">Reference proteome</keyword>
<sequence length="350" mass="37971">MTHTQETSLSIIDVHAHVFPRISESESRILTGSGEPWLRVHRDGTGMMMSGADEYRPVTGPLWDPEQRVAAMDTLGVDVQAVSSTPLMFGYEADPARASEWCELVNERILAYCAQAPERLLPLCQVPLQDLALACETVSKAAAAGHRGVHIGNHIGDRSLTDEDITAFLVHCADEGVPVLVHPWDMPGGERMSPHMLKWLVGMPAETQLTILGMALAGTFERLPESLKLCFCHGGGSFAYLLGRADNAWHHRDIVRADSPEPPSAYVRRFHVDSAVFDPRALRLLVDVMGPDRVMLGTDFPFPLGEQEPGSVIRNCPGLSDAERALLLGGNAAAFFSLAGKGTDAEALCS</sequence>
<evidence type="ECO:0000256" key="8">
    <source>
        <dbReference type="ARBA" id="ARBA00022833"/>
    </source>
</evidence>
<evidence type="ECO:0000256" key="3">
    <source>
        <dbReference type="ARBA" id="ARBA00011245"/>
    </source>
</evidence>
<evidence type="ECO:0000256" key="9">
    <source>
        <dbReference type="ARBA" id="ARBA00023239"/>
    </source>
</evidence>
<feature type="domain" description="Amidohydrolase-related" evidence="11">
    <location>
        <begin position="12"/>
        <end position="337"/>
    </location>
</feature>
<dbReference type="PANTHER" id="PTHR21240:SF27">
    <property type="entry name" value="2-AMINO-3-CARBOXYMUCONATE-6-SEMIALDEHYDE DECARBOXYLASE"/>
    <property type="match status" value="1"/>
</dbReference>
<evidence type="ECO:0000259" key="11">
    <source>
        <dbReference type="Pfam" id="PF04909"/>
    </source>
</evidence>
<dbReference type="InterPro" id="IPR032465">
    <property type="entry name" value="ACMSD"/>
</dbReference>
<dbReference type="EMBL" id="JASCIQ010000056">
    <property type="protein sequence ID" value="MDI3408975.1"/>
    <property type="molecule type" value="Genomic_DNA"/>
</dbReference>
<comment type="subunit">
    <text evidence="3">Monomer.</text>
</comment>
<evidence type="ECO:0000256" key="2">
    <source>
        <dbReference type="ARBA" id="ARBA00005871"/>
    </source>
</evidence>
<evidence type="ECO:0000256" key="4">
    <source>
        <dbReference type="ARBA" id="ARBA00012365"/>
    </source>
</evidence>
<protein>
    <recommendedName>
        <fullName evidence="5">2-amino-3-carboxymuconate-6-semialdehyde decarboxylase</fullName>
        <ecNumber evidence="4">4.1.1.45</ecNumber>
    </recommendedName>
    <alternativeName>
        <fullName evidence="10">Picolinate carboxylase</fullName>
    </alternativeName>
</protein>
<gene>
    <name evidence="12" type="ORF">QIS96_34815</name>
</gene>
<comment type="similarity">
    <text evidence="2">Belongs to the metallo-dependent hydrolases superfamily. ACMSD family.</text>
</comment>
<name>A0ABT6SLY1_9ACTN</name>
<accession>A0ABT6SLY1</accession>
<dbReference type="InterPro" id="IPR006680">
    <property type="entry name" value="Amidohydro-rel"/>
</dbReference>
<evidence type="ECO:0000256" key="7">
    <source>
        <dbReference type="ARBA" id="ARBA00022793"/>
    </source>
</evidence>
<proteinExistence type="inferred from homology"/>
<keyword evidence="8" id="KW-0862">Zinc</keyword>
<dbReference type="RefSeq" id="WP_282546852.1">
    <property type="nucleotide sequence ID" value="NZ_JASCIQ010000056.1"/>
</dbReference>
<keyword evidence="7" id="KW-0210">Decarboxylase</keyword>